<feature type="transmembrane region" description="Helical" evidence="10">
    <location>
        <begin position="120"/>
        <end position="138"/>
    </location>
</feature>
<feature type="transmembrane region" description="Helical" evidence="10">
    <location>
        <begin position="207"/>
        <end position="227"/>
    </location>
</feature>
<feature type="transmembrane region" description="Helical" evidence="10">
    <location>
        <begin position="6"/>
        <end position="23"/>
    </location>
</feature>
<keyword evidence="12" id="KW-1185">Reference proteome</keyword>
<feature type="transmembrane region" description="Helical" evidence="10">
    <location>
        <begin position="89"/>
        <end position="108"/>
    </location>
</feature>
<dbReference type="GO" id="GO:0006605">
    <property type="term" value="P:protein targeting"/>
    <property type="evidence" value="ECO:0007669"/>
    <property type="project" value="UniProtKB-UniRule"/>
</dbReference>
<comment type="similarity">
    <text evidence="2 10">Belongs to the FliR/MopE/SpaR family.</text>
</comment>
<protein>
    <recommendedName>
        <fullName evidence="3 9">Flagellar biosynthetic protein FliR</fullName>
    </recommendedName>
</protein>
<evidence type="ECO:0000313" key="12">
    <source>
        <dbReference type="Proteomes" id="UP000321389"/>
    </source>
</evidence>
<evidence type="ECO:0000256" key="3">
    <source>
        <dbReference type="ARBA" id="ARBA00021717"/>
    </source>
</evidence>
<feature type="transmembrane region" description="Helical" evidence="10">
    <location>
        <begin position="35"/>
        <end position="52"/>
    </location>
</feature>
<dbReference type="InterPro" id="IPR006303">
    <property type="entry name" value="FliR"/>
</dbReference>
<keyword evidence="6 10" id="KW-1133">Transmembrane helix</keyword>
<evidence type="ECO:0000256" key="7">
    <source>
        <dbReference type="ARBA" id="ARBA00023136"/>
    </source>
</evidence>
<evidence type="ECO:0000256" key="9">
    <source>
        <dbReference type="NCBIfam" id="TIGR01400"/>
    </source>
</evidence>
<keyword evidence="11" id="KW-0966">Cell projection</keyword>
<dbReference type="GO" id="GO:0044780">
    <property type="term" value="P:bacterial-type flagellum assembly"/>
    <property type="evidence" value="ECO:0007669"/>
    <property type="project" value="UniProtKB-UniRule"/>
</dbReference>
<evidence type="ECO:0000256" key="8">
    <source>
        <dbReference type="ARBA" id="ARBA00023143"/>
    </source>
</evidence>
<dbReference type="AlphaFoldDB" id="A0A5B8L7U7"/>
<dbReference type="GO" id="GO:0005886">
    <property type="term" value="C:plasma membrane"/>
    <property type="evidence" value="ECO:0007669"/>
    <property type="project" value="UniProtKB-SubCell"/>
</dbReference>
<dbReference type="PANTHER" id="PTHR30065:SF1">
    <property type="entry name" value="SURFACE PRESENTATION OF ANTIGENS PROTEIN SPAR"/>
    <property type="match status" value="1"/>
</dbReference>
<gene>
    <name evidence="11" type="primary">fliR</name>
    <name evidence="11" type="ORF">FQ775_21415</name>
</gene>
<keyword evidence="7 10" id="KW-0472">Membrane</keyword>
<evidence type="ECO:0000256" key="1">
    <source>
        <dbReference type="ARBA" id="ARBA00002578"/>
    </source>
</evidence>
<keyword evidence="11" id="KW-0282">Flagellum</keyword>
<keyword evidence="4 10" id="KW-1003">Cell membrane</keyword>
<comment type="function">
    <text evidence="1 10">Role in flagellar biosynthesis.</text>
</comment>
<dbReference type="Pfam" id="PF01311">
    <property type="entry name" value="Bac_export_1"/>
    <property type="match status" value="1"/>
</dbReference>
<comment type="subcellular location">
    <subcellularLocation>
        <location evidence="10">Cell membrane</location>
        <topology evidence="10">Multi-pass membrane protein</topology>
    </subcellularLocation>
    <subcellularLocation>
        <location evidence="10">Bacterial flagellum basal body</location>
    </subcellularLocation>
</comment>
<evidence type="ECO:0000256" key="2">
    <source>
        <dbReference type="ARBA" id="ARBA00009772"/>
    </source>
</evidence>
<dbReference type="Proteomes" id="UP000321389">
    <property type="component" value="Chromosome"/>
</dbReference>
<proteinExistence type="inferred from homology"/>
<dbReference type="PANTHER" id="PTHR30065">
    <property type="entry name" value="FLAGELLAR BIOSYNTHETIC PROTEIN FLIR"/>
    <property type="match status" value="1"/>
</dbReference>
<reference evidence="11" key="1">
    <citation type="submission" date="2020-04" db="EMBL/GenBank/DDBJ databases">
        <title>Nitratireductor sp. nov. isolated from mangrove soil.</title>
        <authorList>
            <person name="Ye Y."/>
        </authorList>
    </citation>
    <scope>NUCLEOTIDE SEQUENCE</scope>
    <source>
        <strain evidence="11">SY7</strain>
    </source>
</reference>
<sequence>MTDQIVITAFLAFCRIGACFMIMPGLSSVRVPVQIRLFVAIAATGALLIHLWDSLLPYASREPVVLAPLIVSELLTGALIGLVARLYILALQFAGSAIAMLSGYGNMITQGIEEVEPQAAVTNLITLSALLLLFIFNFHHEIIKALVNSYTVAPPNLLFNPQSALTDIVDTLAEAFFVTLRLASPFIAYGIIVNLAIGFVNKLTPQIPIYFISLPFVLTGGILLLYLGTGPMLRLFADAFVPVTIGR</sequence>
<accession>A0A5B8L7U7</accession>
<dbReference type="OrthoDB" id="9779817at2"/>
<dbReference type="RefSeq" id="WP_146302091.1">
    <property type="nucleotide sequence ID" value="NZ_CP042301.2"/>
</dbReference>
<keyword evidence="11" id="KW-0969">Cilium</keyword>
<evidence type="ECO:0000256" key="10">
    <source>
        <dbReference type="RuleBase" id="RU362071"/>
    </source>
</evidence>
<dbReference type="InterPro" id="IPR002010">
    <property type="entry name" value="T3SS_IM_R"/>
</dbReference>
<evidence type="ECO:0000256" key="6">
    <source>
        <dbReference type="ARBA" id="ARBA00022989"/>
    </source>
</evidence>
<dbReference type="PRINTS" id="PR00953">
    <property type="entry name" value="TYPE3IMRPROT"/>
</dbReference>
<keyword evidence="5 10" id="KW-0812">Transmembrane</keyword>
<feature type="transmembrane region" description="Helical" evidence="10">
    <location>
        <begin position="64"/>
        <end position="82"/>
    </location>
</feature>
<dbReference type="KEGG" id="niy:FQ775_21415"/>
<evidence type="ECO:0000313" key="11">
    <source>
        <dbReference type="EMBL" id="QDZ03458.1"/>
    </source>
</evidence>
<organism evidence="11 12">
    <name type="scientific">Nitratireductor mangrovi</name>
    <dbReference type="NCBI Taxonomy" id="2599600"/>
    <lineage>
        <taxon>Bacteria</taxon>
        <taxon>Pseudomonadati</taxon>
        <taxon>Pseudomonadota</taxon>
        <taxon>Alphaproteobacteria</taxon>
        <taxon>Hyphomicrobiales</taxon>
        <taxon>Phyllobacteriaceae</taxon>
        <taxon>Nitratireductor</taxon>
    </lineage>
</organism>
<evidence type="ECO:0000256" key="4">
    <source>
        <dbReference type="ARBA" id="ARBA00022475"/>
    </source>
</evidence>
<dbReference type="GO" id="GO:0009425">
    <property type="term" value="C:bacterial-type flagellum basal body"/>
    <property type="evidence" value="ECO:0007669"/>
    <property type="project" value="UniProtKB-SubCell"/>
</dbReference>
<name>A0A5B8L7U7_9HYPH</name>
<feature type="transmembrane region" description="Helical" evidence="10">
    <location>
        <begin position="182"/>
        <end position="201"/>
    </location>
</feature>
<evidence type="ECO:0000256" key="5">
    <source>
        <dbReference type="ARBA" id="ARBA00022692"/>
    </source>
</evidence>
<dbReference type="EMBL" id="CP042301">
    <property type="protein sequence ID" value="QDZ03458.1"/>
    <property type="molecule type" value="Genomic_DNA"/>
</dbReference>
<dbReference type="NCBIfam" id="TIGR01400">
    <property type="entry name" value="fliR"/>
    <property type="match status" value="1"/>
</dbReference>
<keyword evidence="8 10" id="KW-0975">Bacterial flagellum</keyword>